<accession>A0AAV2QC18</accession>
<keyword evidence="5" id="KW-1185">Reference proteome</keyword>
<dbReference type="InterPro" id="IPR012340">
    <property type="entry name" value="NA-bd_OB-fold"/>
</dbReference>
<dbReference type="PANTHER" id="PTHR24088">
    <property type="entry name" value="28S RIBOSOMAL PROTEIN S17, MITOCHONDRIAL"/>
    <property type="match status" value="1"/>
</dbReference>
<name>A0AAV2QC18_MEGNR</name>
<dbReference type="SUPFAM" id="SSF50249">
    <property type="entry name" value="Nucleic acid-binding proteins"/>
    <property type="match status" value="1"/>
</dbReference>
<dbReference type="Gene3D" id="2.40.50.140">
    <property type="entry name" value="Nucleic acid-binding proteins"/>
    <property type="match status" value="1"/>
</dbReference>
<proteinExistence type="inferred from homology"/>
<dbReference type="EMBL" id="CAXKWB010005796">
    <property type="protein sequence ID" value="CAL4079871.1"/>
    <property type="molecule type" value="Genomic_DNA"/>
</dbReference>
<dbReference type="GO" id="GO:0005763">
    <property type="term" value="C:mitochondrial small ribosomal subunit"/>
    <property type="evidence" value="ECO:0007669"/>
    <property type="project" value="InterPro"/>
</dbReference>
<dbReference type="InterPro" id="IPR039193">
    <property type="entry name" value="Ribosomal_uS17m_metazoa"/>
</dbReference>
<organism evidence="4 5">
    <name type="scientific">Meganyctiphanes norvegica</name>
    <name type="common">Northern krill</name>
    <name type="synonym">Thysanopoda norvegica</name>
    <dbReference type="NCBI Taxonomy" id="48144"/>
    <lineage>
        <taxon>Eukaryota</taxon>
        <taxon>Metazoa</taxon>
        <taxon>Ecdysozoa</taxon>
        <taxon>Arthropoda</taxon>
        <taxon>Crustacea</taxon>
        <taxon>Multicrustacea</taxon>
        <taxon>Malacostraca</taxon>
        <taxon>Eumalacostraca</taxon>
        <taxon>Eucarida</taxon>
        <taxon>Euphausiacea</taxon>
        <taxon>Euphausiidae</taxon>
        <taxon>Meganyctiphanes</taxon>
    </lineage>
</organism>
<protein>
    <recommendedName>
        <fullName evidence="6">Mitochondrial ribosomal protein S17</fullName>
    </recommendedName>
</protein>
<evidence type="ECO:0000313" key="5">
    <source>
        <dbReference type="Proteomes" id="UP001497623"/>
    </source>
</evidence>
<dbReference type="GO" id="GO:0003735">
    <property type="term" value="F:structural constituent of ribosome"/>
    <property type="evidence" value="ECO:0007669"/>
    <property type="project" value="InterPro"/>
</dbReference>
<comment type="caution">
    <text evidence="4">The sequence shown here is derived from an EMBL/GenBank/DDBJ whole genome shotgun (WGS) entry which is preliminary data.</text>
</comment>
<feature type="non-terminal residue" evidence="4">
    <location>
        <position position="161"/>
    </location>
</feature>
<evidence type="ECO:0000313" key="4">
    <source>
        <dbReference type="EMBL" id="CAL4079871.1"/>
    </source>
</evidence>
<keyword evidence="2" id="KW-0689">Ribosomal protein</keyword>
<evidence type="ECO:0000256" key="3">
    <source>
        <dbReference type="ARBA" id="ARBA00023274"/>
    </source>
</evidence>
<dbReference type="PANTHER" id="PTHR24088:SF0">
    <property type="entry name" value="SMALL RIBOSOMAL SUBUNIT PROTEIN US17M"/>
    <property type="match status" value="1"/>
</dbReference>
<dbReference type="InterPro" id="IPR000266">
    <property type="entry name" value="Ribosomal_uS17"/>
</dbReference>
<evidence type="ECO:0008006" key="6">
    <source>
        <dbReference type="Google" id="ProtNLM"/>
    </source>
</evidence>
<evidence type="ECO:0000256" key="2">
    <source>
        <dbReference type="ARBA" id="ARBA00022980"/>
    </source>
</evidence>
<dbReference type="Proteomes" id="UP001497623">
    <property type="component" value="Unassembled WGS sequence"/>
</dbReference>
<dbReference type="Pfam" id="PF00366">
    <property type="entry name" value="Ribosomal_S17"/>
    <property type="match status" value="1"/>
</dbReference>
<evidence type="ECO:0000256" key="1">
    <source>
        <dbReference type="ARBA" id="ARBA00010254"/>
    </source>
</evidence>
<gene>
    <name evidence="4" type="ORF">MNOR_LOCUS11139</name>
</gene>
<reference evidence="4 5" key="1">
    <citation type="submission" date="2024-05" db="EMBL/GenBank/DDBJ databases">
        <authorList>
            <person name="Wallberg A."/>
        </authorList>
    </citation>
    <scope>NUCLEOTIDE SEQUENCE [LARGE SCALE GENOMIC DNA]</scope>
</reference>
<dbReference type="GO" id="GO:0032543">
    <property type="term" value="P:mitochondrial translation"/>
    <property type="evidence" value="ECO:0007669"/>
    <property type="project" value="TreeGrafter"/>
</dbReference>
<sequence length="161" mass="18841">MRFDLKKKHNLIFTINCIFKVKCKLKNKRVLDYFPKFDTFFAHDPEKKCKVGDVVLIKELPQKLTKRITHSLSKIVHPFGDITDPFTGEKVVVGNFRSHIKKRNELYGMGEDSEGAECFNYADAPPRGWQEGKKDFTHKRGYQKWHEFEPGHYLHNDPTAS</sequence>
<dbReference type="AlphaFoldDB" id="A0AAV2QC18"/>
<keyword evidence="3" id="KW-0687">Ribonucleoprotein</keyword>
<comment type="similarity">
    <text evidence="1">Belongs to the universal ribosomal protein uS17 family.</text>
</comment>